<sequence>FYGVAMLPSILYAEIVALLHVLELCWDKGVVSCFSDSLQIVTLVKGWCFALP</sequence>
<name>A0A392R877_9FABA</name>
<accession>A0A392R877</accession>
<feature type="signal peptide" evidence="1">
    <location>
        <begin position="1"/>
        <end position="17"/>
    </location>
</feature>
<feature type="chain" id="PRO_5017182665" evidence="1">
    <location>
        <begin position="18"/>
        <end position="52"/>
    </location>
</feature>
<feature type="non-terminal residue" evidence="2">
    <location>
        <position position="1"/>
    </location>
</feature>
<comment type="caution">
    <text evidence="2">The sequence shown here is derived from an EMBL/GenBank/DDBJ whole genome shotgun (WGS) entry which is preliminary data.</text>
</comment>
<reference evidence="2 3" key="1">
    <citation type="journal article" date="2018" name="Front. Plant Sci.">
        <title>Red Clover (Trifolium pratense) and Zigzag Clover (T. medium) - A Picture of Genomic Similarities and Differences.</title>
        <authorList>
            <person name="Dluhosova J."/>
            <person name="Istvanek J."/>
            <person name="Nedelnik J."/>
            <person name="Repkova J."/>
        </authorList>
    </citation>
    <scope>NUCLEOTIDE SEQUENCE [LARGE SCALE GENOMIC DNA]</scope>
    <source>
        <strain evidence="3">cv. 10/8</strain>
        <tissue evidence="2">Leaf</tissue>
    </source>
</reference>
<organism evidence="2 3">
    <name type="scientific">Trifolium medium</name>
    <dbReference type="NCBI Taxonomy" id="97028"/>
    <lineage>
        <taxon>Eukaryota</taxon>
        <taxon>Viridiplantae</taxon>
        <taxon>Streptophyta</taxon>
        <taxon>Embryophyta</taxon>
        <taxon>Tracheophyta</taxon>
        <taxon>Spermatophyta</taxon>
        <taxon>Magnoliopsida</taxon>
        <taxon>eudicotyledons</taxon>
        <taxon>Gunneridae</taxon>
        <taxon>Pentapetalae</taxon>
        <taxon>rosids</taxon>
        <taxon>fabids</taxon>
        <taxon>Fabales</taxon>
        <taxon>Fabaceae</taxon>
        <taxon>Papilionoideae</taxon>
        <taxon>50 kb inversion clade</taxon>
        <taxon>NPAAA clade</taxon>
        <taxon>Hologalegina</taxon>
        <taxon>IRL clade</taxon>
        <taxon>Trifolieae</taxon>
        <taxon>Trifolium</taxon>
    </lineage>
</organism>
<proteinExistence type="predicted"/>
<evidence type="ECO:0000313" key="2">
    <source>
        <dbReference type="EMBL" id="MCI32781.1"/>
    </source>
</evidence>
<dbReference type="Proteomes" id="UP000265520">
    <property type="component" value="Unassembled WGS sequence"/>
</dbReference>
<evidence type="ECO:0000313" key="3">
    <source>
        <dbReference type="Proteomes" id="UP000265520"/>
    </source>
</evidence>
<keyword evidence="3" id="KW-1185">Reference proteome</keyword>
<keyword evidence="1" id="KW-0732">Signal</keyword>
<evidence type="ECO:0000256" key="1">
    <source>
        <dbReference type="SAM" id="SignalP"/>
    </source>
</evidence>
<dbReference type="AlphaFoldDB" id="A0A392R877"/>
<dbReference type="EMBL" id="LXQA010198641">
    <property type="protein sequence ID" value="MCI32781.1"/>
    <property type="molecule type" value="Genomic_DNA"/>
</dbReference>
<protein>
    <submittedName>
        <fullName evidence="2">Uncharacterized protein</fullName>
    </submittedName>
</protein>